<dbReference type="SUPFAM" id="SSF46565">
    <property type="entry name" value="Chaperone J-domain"/>
    <property type="match status" value="1"/>
</dbReference>
<dbReference type="GO" id="GO:0005739">
    <property type="term" value="C:mitochondrion"/>
    <property type="evidence" value="ECO:0007669"/>
    <property type="project" value="TreeGrafter"/>
</dbReference>
<evidence type="ECO:0000313" key="4">
    <source>
        <dbReference type="EMBL" id="KAJ2680568.1"/>
    </source>
</evidence>
<proteinExistence type="inferred from homology"/>
<evidence type="ECO:0000256" key="1">
    <source>
        <dbReference type="ARBA" id="ARBA00010476"/>
    </source>
</evidence>
<dbReference type="SUPFAM" id="SSF47144">
    <property type="entry name" value="HSC20 (HSCB), C-terminal oligomerisation domain"/>
    <property type="match status" value="1"/>
</dbReference>
<comment type="similarity">
    <text evidence="1">Belongs to the HscB family.</text>
</comment>
<dbReference type="Gene3D" id="1.20.1280.20">
    <property type="entry name" value="HscB, C-terminal domain"/>
    <property type="match status" value="1"/>
</dbReference>
<accession>A0A9W8KZA7</accession>
<organism evidence="4 5">
    <name type="scientific">Coemansia spiralis</name>
    <dbReference type="NCBI Taxonomy" id="417178"/>
    <lineage>
        <taxon>Eukaryota</taxon>
        <taxon>Fungi</taxon>
        <taxon>Fungi incertae sedis</taxon>
        <taxon>Zoopagomycota</taxon>
        <taxon>Kickxellomycotina</taxon>
        <taxon>Kickxellomycetes</taxon>
        <taxon>Kickxellales</taxon>
        <taxon>Kickxellaceae</taxon>
        <taxon>Coemansia</taxon>
    </lineage>
</organism>
<comment type="caution">
    <text evidence="4">The sequence shown here is derived from an EMBL/GenBank/DDBJ whole genome shotgun (WGS) entry which is preliminary data.</text>
</comment>
<dbReference type="Proteomes" id="UP001151518">
    <property type="component" value="Unassembled WGS sequence"/>
</dbReference>
<evidence type="ECO:0000313" key="5">
    <source>
        <dbReference type="Proteomes" id="UP001151518"/>
    </source>
</evidence>
<feature type="domain" description="Co-chaperone HscB C-terminal oligomerisation" evidence="3">
    <location>
        <begin position="109"/>
        <end position="179"/>
    </location>
</feature>
<evidence type="ECO:0000256" key="2">
    <source>
        <dbReference type="ARBA" id="ARBA00023186"/>
    </source>
</evidence>
<dbReference type="EMBL" id="JANBTW010000004">
    <property type="protein sequence ID" value="KAJ2680568.1"/>
    <property type="molecule type" value="Genomic_DNA"/>
</dbReference>
<dbReference type="OrthoDB" id="448954at2759"/>
<reference evidence="4" key="1">
    <citation type="submission" date="2022-07" db="EMBL/GenBank/DDBJ databases">
        <title>Phylogenomic reconstructions and comparative analyses of Kickxellomycotina fungi.</title>
        <authorList>
            <person name="Reynolds N.K."/>
            <person name="Stajich J.E."/>
            <person name="Barry K."/>
            <person name="Grigoriev I.V."/>
            <person name="Crous P."/>
            <person name="Smith M.E."/>
        </authorList>
    </citation>
    <scope>NUCLEOTIDE SEQUENCE</scope>
    <source>
        <strain evidence="4">NRRL 3115</strain>
    </source>
</reference>
<gene>
    <name evidence="4" type="primary">JAC1</name>
    <name evidence="4" type="ORF">GGI25_000541</name>
</gene>
<dbReference type="GO" id="GO:0001671">
    <property type="term" value="F:ATPase activator activity"/>
    <property type="evidence" value="ECO:0007669"/>
    <property type="project" value="InterPro"/>
</dbReference>
<dbReference type="Pfam" id="PF07743">
    <property type="entry name" value="HSCB_C"/>
    <property type="match status" value="1"/>
</dbReference>
<dbReference type="AlphaFoldDB" id="A0A9W8KZA7"/>
<keyword evidence="2" id="KW-0143">Chaperone</keyword>
<protein>
    <submittedName>
        <fullName evidence="4">Molecular chaperone</fullName>
    </submittedName>
</protein>
<dbReference type="PANTHER" id="PTHR14021:SF15">
    <property type="entry name" value="IRON-SULFUR CLUSTER CO-CHAPERONE PROTEIN HSCB"/>
    <property type="match status" value="1"/>
</dbReference>
<dbReference type="InterPro" id="IPR009073">
    <property type="entry name" value="HscB_oligo_C"/>
</dbReference>
<dbReference type="GO" id="GO:0051259">
    <property type="term" value="P:protein complex oligomerization"/>
    <property type="evidence" value="ECO:0007669"/>
    <property type="project" value="InterPro"/>
</dbReference>
<dbReference type="Gene3D" id="1.10.287.110">
    <property type="entry name" value="DnaJ domain"/>
    <property type="match status" value="1"/>
</dbReference>
<dbReference type="GO" id="GO:0051087">
    <property type="term" value="F:protein-folding chaperone binding"/>
    <property type="evidence" value="ECO:0007669"/>
    <property type="project" value="InterPro"/>
</dbReference>
<dbReference type="InterPro" id="IPR004640">
    <property type="entry name" value="HscB"/>
</dbReference>
<name>A0A9W8KZA7_9FUNG</name>
<dbReference type="NCBIfam" id="TIGR00714">
    <property type="entry name" value="hscB"/>
    <property type="match status" value="1"/>
</dbReference>
<sequence length="192" mass="21962">MRINLVAIPRPAGPAPVGKDTTYFDVLLDGQPSFDIDTSTLRRNFLKIQQLVHPDNFTQAPKDINRKHARVQSAWVNHAYTTLKDQLLRAHYLLELYNEGIGEDDQITDPEFLMEIMELRDEIEMAETDQQTAEIKVQNDAKIAEIVKRLSAAFGSKDYALAKQLTHHLQYLHRATQAIHDWEPGKPVTIPH</sequence>
<dbReference type="InterPro" id="IPR036869">
    <property type="entry name" value="J_dom_sf"/>
</dbReference>
<dbReference type="GO" id="GO:0044571">
    <property type="term" value="P:[2Fe-2S] cluster assembly"/>
    <property type="evidence" value="ECO:0007669"/>
    <property type="project" value="InterPro"/>
</dbReference>
<evidence type="ECO:0000259" key="3">
    <source>
        <dbReference type="Pfam" id="PF07743"/>
    </source>
</evidence>
<dbReference type="PANTHER" id="PTHR14021">
    <property type="entry name" value="IRON-SULFUR CLUSTER CO-CHAPERONE PROTEIN HSCB"/>
    <property type="match status" value="1"/>
</dbReference>
<dbReference type="InterPro" id="IPR036386">
    <property type="entry name" value="HscB_C_sf"/>
</dbReference>